<evidence type="ECO:0000313" key="3">
    <source>
        <dbReference type="Proteomes" id="UP001153387"/>
    </source>
</evidence>
<evidence type="ECO:0000256" key="1">
    <source>
        <dbReference type="SAM" id="Coils"/>
    </source>
</evidence>
<accession>A0A9X4KD28</accession>
<dbReference type="Proteomes" id="UP001153387">
    <property type="component" value="Unassembled WGS sequence"/>
</dbReference>
<dbReference type="Pfam" id="PF10737">
    <property type="entry name" value="GerPC"/>
    <property type="match status" value="1"/>
</dbReference>
<organism evidence="2 3">
    <name type="scientific">Cohnella ginsengisoli</name>
    <dbReference type="NCBI Taxonomy" id="425004"/>
    <lineage>
        <taxon>Bacteria</taxon>
        <taxon>Bacillati</taxon>
        <taxon>Bacillota</taxon>
        <taxon>Bacilli</taxon>
        <taxon>Bacillales</taxon>
        <taxon>Paenibacillaceae</taxon>
        <taxon>Cohnella</taxon>
    </lineage>
</organism>
<dbReference type="InterPro" id="IPR019673">
    <property type="entry name" value="Spore_germination_GerPC"/>
</dbReference>
<proteinExistence type="predicted"/>
<sequence length="232" mass="25762">MNSVWHFPNGHSGFDCQVCAGRIRELESWAGSAAEQLKEFQKQIDNLRQQHAEAQSRIGEMQTRIEDLQRQPPVHVEYHFDQLKVSRLDGTLNIGISPNAKGDVDSFEVPATGTWQTPAAGSEGPESFIPRLLKQGREMFDQEAAADLAATAAKNGISFEASEIGRVTEDVKAQLGPRIQYYARTTPLPKESGEKALADWEREVIGKVRKDVRAAFENYAAKRVSQTPPEGQ</sequence>
<reference evidence="2 3" key="1">
    <citation type="submission" date="2022-10" db="EMBL/GenBank/DDBJ databases">
        <title>Comparative genomic analysis of Cohnella hashimotonis sp. nov., isolated from the International Space Station.</title>
        <authorList>
            <person name="Simpson A."/>
            <person name="Venkateswaran K."/>
        </authorList>
    </citation>
    <scope>NUCLEOTIDE SEQUENCE [LARGE SCALE GENOMIC DNA]</scope>
    <source>
        <strain evidence="2 3">DSM 18997</strain>
    </source>
</reference>
<gene>
    <name evidence="2" type="ORF">OMP38_02315</name>
</gene>
<evidence type="ECO:0000313" key="2">
    <source>
        <dbReference type="EMBL" id="MDG0789806.1"/>
    </source>
</evidence>
<dbReference type="RefSeq" id="WP_277563701.1">
    <property type="nucleotide sequence ID" value="NZ_JAPDHZ010000002.1"/>
</dbReference>
<keyword evidence="3" id="KW-1185">Reference proteome</keyword>
<dbReference type="EMBL" id="JAPDHZ010000002">
    <property type="protein sequence ID" value="MDG0789806.1"/>
    <property type="molecule type" value="Genomic_DNA"/>
</dbReference>
<keyword evidence="1" id="KW-0175">Coiled coil</keyword>
<dbReference type="AlphaFoldDB" id="A0A9X4KD28"/>
<protein>
    <submittedName>
        <fullName evidence="2">Spore germination protein GerPC</fullName>
    </submittedName>
</protein>
<comment type="caution">
    <text evidence="2">The sequence shown here is derived from an EMBL/GenBank/DDBJ whole genome shotgun (WGS) entry which is preliminary data.</text>
</comment>
<feature type="coiled-coil region" evidence="1">
    <location>
        <begin position="30"/>
        <end position="71"/>
    </location>
</feature>
<name>A0A9X4KD28_9BACL</name>